<reference evidence="1 2" key="1">
    <citation type="submission" date="2011-12" db="EMBL/GenBank/DDBJ databases">
        <title>The complete genome of Niastella koreensis GR20-10.</title>
        <authorList>
            <consortium name="US DOE Joint Genome Institute (JGI-PGF)"/>
            <person name="Lucas S."/>
            <person name="Han J."/>
            <person name="Lapidus A."/>
            <person name="Bruce D."/>
            <person name="Goodwin L."/>
            <person name="Pitluck S."/>
            <person name="Peters L."/>
            <person name="Kyrpides N."/>
            <person name="Mavromatis K."/>
            <person name="Ivanova N."/>
            <person name="Mikhailova N."/>
            <person name="Davenport K."/>
            <person name="Saunders E."/>
            <person name="Detter J.C."/>
            <person name="Tapia R."/>
            <person name="Han C."/>
            <person name="Land M."/>
            <person name="Hauser L."/>
            <person name="Markowitz V."/>
            <person name="Cheng J.-F."/>
            <person name="Hugenholtz P."/>
            <person name="Woyke T."/>
            <person name="Wu D."/>
            <person name="Tindall B."/>
            <person name="Pomrenke H."/>
            <person name="Brambilla E."/>
            <person name="Klenk H.-P."/>
            <person name="Eisen J.A."/>
        </authorList>
    </citation>
    <scope>NUCLEOTIDE SEQUENCE [LARGE SCALE GENOMIC DNA]</scope>
    <source>
        <strain evidence="2">DSM 17620 / KACC 11465 / NBRC 106392 / GR20-10</strain>
    </source>
</reference>
<dbReference type="AlphaFoldDB" id="G8TQ38"/>
<dbReference type="KEGG" id="nko:Niako_4788"/>
<organism evidence="1 2">
    <name type="scientific">Niastella koreensis (strain DSM 17620 / KACC 11465 / NBRC 106392 / GR20-10)</name>
    <dbReference type="NCBI Taxonomy" id="700598"/>
    <lineage>
        <taxon>Bacteria</taxon>
        <taxon>Pseudomonadati</taxon>
        <taxon>Bacteroidota</taxon>
        <taxon>Chitinophagia</taxon>
        <taxon>Chitinophagales</taxon>
        <taxon>Chitinophagaceae</taxon>
        <taxon>Niastella</taxon>
    </lineage>
</organism>
<evidence type="ECO:0000313" key="1">
    <source>
        <dbReference type="EMBL" id="AEW01039.1"/>
    </source>
</evidence>
<accession>G8TQ38</accession>
<name>G8TQ38_NIAKG</name>
<dbReference type="HOGENOM" id="CLU_2586103_0_0_10"/>
<dbReference type="EMBL" id="CP003178">
    <property type="protein sequence ID" value="AEW01039.1"/>
    <property type="molecule type" value="Genomic_DNA"/>
</dbReference>
<proteinExistence type="predicted"/>
<protein>
    <submittedName>
        <fullName evidence="1">Uncharacterized protein</fullName>
    </submittedName>
</protein>
<evidence type="ECO:0000313" key="2">
    <source>
        <dbReference type="Proteomes" id="UP000005438"/>
    </source>
</evidence>
<sequence>MLATYAAEFATNTPELVISIIKLVTNSSLLLKMRQGEQFTCISTILLNIIQELSNFSGNVSDFIFKVRNIMLVLLLFSCL</sequence>
<dbReference type="Proteomes" id="UP000005438">
    <property type="component" value="Chromosome"/>
</dbReference>
<gene>
    <name evidence="1" type="ordered locus">Niako_4788</name>
</gene>